<dbReference type="EMBL" id="LOTN01000034">
    <property type="protein sequence ID" value="KUZ89706.1"/>
    <property type="molecule type" value="Genomic_DNA"/>
</dbReference>
<dbReference type="Proteomes" id="UP000065504">
    <property type="component" value="Unassembled WGS sequence"/>
</dbReference>
<gene>
    <name evidence="1" type="ORF">WI38_16265</name>
    <name evidence="2" type="ORF">WJ53_34400</name>
    <name evidence="3" type="ORF">WM16_18105</name>
</gene>
<dbReference type="AlphaFoldDB" id="A0A102LA04"/>
<evidence type="ECO:0000313" key="6">
    <source>
        <dbReference type="Proteomes" id="UP000065521"/>
    </source>
</evidence>
<evidence type="ECO:0000313" key="5">
    <source>
        <dbReference type="Proteomes" id="UP000065504"/>
    </source>
</evidence>
<proteinExistence type="predicted"/>
<accession>A0A102LA04</accession>
<dbReference type="Proteomes" id="UP000065521">
    <property type="component" value="Unassembled WGS sequence"/>
</dbReference>
<dbReference type="EMBL" id="LOZE01000046">
    <property type="protein sequence ID" value="KVM33943.1"/>
    <property type="molecule type" value="Genomic_DNA"/>
</dbReference>
<evidence type="ECO:0000313" key="2">
    <source>
        <dbReference type="EMBL" id="KVM33943.1"/>
    </source>
</evidence>
<dbReference type="RefSeq" id="WP_010098933.1">
    <property type="nucleotide sequence ID" value="NZ_LOTK01000044.1"/>
</dbReference>
<reference evidence="4 5" key="1">
    <citation type="submission" date="2015-11" db="EMBL/GenBank/DDBJ databases">
        <title>Expanding the genomic diversity of Burkholderia species for the development of highly accurate diagnostics.</title>
        <authorList>
            <person name="Sahl J."/>
            <person name="Keim P."/>
            <person name="Wagner D."/>
        </authorList>
    </citation>
    <scope>NUCLEOTIDE SEQUENCE [LARGE SCALE GENOMIC DNA]</scope>
    <source>
        <strain evidence="2 4">MSMB2058</strain>
        <strain evidence="3 5">MSMB782WGS</strain>
        <strain evidence="1 6">RF32-BP4</strain>
    </source>
</reference>
<comment type="caution">
    <text evidence="1">The sequence shown here is derived from an EMBL/GenBank/DDBJ whole genome shotgun (WGS) entry which is preliminary data.</text>
</comment>
<protein>
    <submittedName>
        <fullName evidence="1">Uncharacterized protein</fullName>
    </submittedName>
</protein>
<evidence type="ECO:0000313" key="4">
    <source>
        <dbReference type="Proteomes" id="UP000061665"/>
    </source>
</evidence>
<dbReference type="EMBL" id="LPLU01000095">
    <property type="protein sequence ID" value="KWK72969.1"/>
    <property type="molecule type" value="Genomic_DNA"/>
</dbReference>
<evidence type="ECO:0000313" key="1">
    <source>
        <dbReference type="EMBL" id="KUZ89706.1"/>
    </source>
</evidence>
<organism evidence="1 6">
    <name type="scientific">Burkholderia ubonensis</name>
    <dbReference type="NCBI Taxonomy" id="101571"/>
    <lineage>
        <taxon>Bacteria</taxon>
        <taxon>Pseudomonadati</taxon>
        <taxon>Pseudomonadota</taxon>
        <taxon>Betaproteobacteria</taxon>
        <taxon>Burkholderiales</taxon>
        <taxon>Burkholderiaceae</taxon>
        <taxon>Burkholderia</taxon>
        <taxon>Burkholderia cepacia complex</taxon>
    </lineage>
</organism>
<name>A0A102LA04_9BURK</name>
<dbReference type="Proteomes" id="UP000061665">
    <property type="component" value="Unassembled WGS sequence"/>
</dbReference>
<sequence>MTIVEKTLYEAEVIVGKERISLRLISFNVAMVLERKLVHADGTSFVHSLLLDTEAVLFDYQTADPYFMQLERHYNFVREKIRQVAFR</sequence>
<evidence type="ECO:0000313" key="3">
    <source>
        <dbReference type="EMBL" id="KWK72969.1"/>
    </source>
</evidence>